<dbReference type="EMBL" id="HBUF01663929">
    <property type="protein sequence ID" value="CAG6789222.1"/>
    <property type="molecule type" value="Transcribed_RNA"/>
</dbReference>
<proteinExistence type="predicted"/>
<name>A0A8D9FGG6_9HEMI</name>
<reference evidence="1" key="1">
    <citation type="submission" date="2021-05" db="EMBL/GenBank/DDBJ databases">
        <authorList>
            <person name="Alioto T."/>
            <person name="Alioto T."/>
            <person name="Gomez Garrido J."/>
        </authorList>
    </citation>
    <scope>NUCLEOTIDE SEQUENCE</scope>
</reference>
<sequence>MLQNLLIVIKWRDFVFPDEFSTSQTMINFRRNFTFHKTKMFGTKNNNRDRQNILGVTLALNVMGDSLAHNLGCSWVWAECDGPIAFLRVKWLQQGGQHMGWFQGFATLVRG</sequence>
<evidence type="ECO:0000313" key="1">
    <source>
        <dbReference type="EMBL" id="CAG6789222.1"/>
    </source>
</evidence>
<accession>A0A8D9FGG6</accession>
<organism evidence="1">
    <name type="scientific">Cacopsylla melanoneura</name>
    <dbReference type="NCBI Taxonomy" id="428564"/>
    <lineage>
        <taxon>Eukaryota</taxon>
        <taxon>Metazoa</taxon>
        <taxon>Ecdysozoa</taxon>
        <taxon>Arthropoda</taxon>
        <taxon>Hexapoda</taxon>
        <taxon>Insecta</taxon>
        <taxon>Pterygota</taxon>
        <taxon>Neoptera</taxon>
        <taxon>Paraneoptera</taxon>
        <taxon>Hemiptera</taxon>
        <taxon>Sternorrhyncha</taxon>
        <taxon>Psylloidea</taxon>
        <taxon>Psyllidae</taxon>
        <taxon>Psyllinae</taxon>
        <taxon>Cacopsylla</taxon>
    </lineage>
</organism>
<protein>
    <submittedName>
        <fullName evidence="1">Uncharacterized protein</fullName>
    </submittedName>
</protein>
<dbReference type="AlphaFoldDB" id="A0A8D9FGG6"/>